<dbReference type="Proteomes" id="UP000031523">
    <property type="component" value="Chromosome"/>
</dbReference>
<protein>
    <recommendedName>
        <fullName evidence="2">HTH cro/C1-type domain-containing protein</fullName>
    </recommendedName>
</protein>
<dbReference type="Pfam" id="PF19054">
    <property type="entry name" value="DUF5753"/>
    <property type="match status" value="1"/>
</dbReference>
<dbReference type="Gene3D" id="1.10.260.40">
    <property type="entry name" value="lambda repressor-like DNA-binding domains"/>
    <property type="match status" value="1"/>
</dbReference>
<dbReference type="InterPro" id="IPR010982">
    <property type="entry name" value="Lambda_DNA-bd_dom_sf"/>
</dbReference>
<dbReference type="KEGG" id="sals:SLNWT_7015"/>
<sequence length="308" mass="35128">MPAARTPSQQPRSAAEVVRLQRTDEQRPASKMLGDELRRQRESRGYTLEQAARVLRASISKVSRVELGVSPAKPRDVHDLADFYRLSREERAEIEQLLAQATQADLYDLYADVTPRYLVRLIRLEQQAKEVCVWDPRVVPGLLQTPAYARAMMEAADLGLSSTEVGRTVDLRLGRQRELNARKPRFEALIDELVLYRLRGSIEDMIEQIDHLLQAPDHYKVRIVSPEAPTSPSPVVHLKLVDGAHQEVAYVENLNSAIYVTKKPGLDRYRQLLTRVRDLAMDRKESIEALKKARKHWESKLAAVSSEH</sequence>
<evidence type="ECO:0000313" key="4">
    <source>
        <dbReference type="Proteomes" id="UP000031523"/>
    </source>
</evidence>
<dbReference type="InterPro" id="IPR001387">
    <property type="entry name" value="Cro/C1-type_HTH"/>
</dbReference>
<proteinExistence type="predicted"/>
<dbReference type="SMART" id="SM00530">
    <property type="entry name" value="HTH_XRE"/>
    <property type="match status" value="1"/>
</dbReference>
<name>A0A0B5F982_STRA4</name>
<dbReference type="CDD" id="cd00093">
    <property type="entry name" value="HTH_XRE"/>
    <property type="match status" value="1"/>
</dbReference>
<feature type="domain" description="HTH cro/C1-type" evidence="2">
    <location>
        <begin position="37"/>
        <end position="91"/>
    </location>
</feature>
<keyword evidence="4" id="KW-1185">Reference proteome</keyword>
<dbReference type="InterPro" id="IPR043917">
    <property type="entry name" value="DUF5753"/>
</dbReference>
<dbReference type="PROSITE" id="PS50943">
    <property type="entry name" value="HTH_CROC1"/>
    <property type="match status" value="1"/>
</dbReference>
<dbReference type="Pfam" id="PF13560">
    <property type="entry name" value="HTH_31"/>
    <property type="match status" value="1"/>
</dbReference>
<organism evidence="3 4">
    <name type="scientific">Streptomyces albus (strain ATCC 21838 / DSM 41398 / FERM P-419 / JCM 4703 / NBRC 107858)</name>
    <dbReference type="NCBI Taxonomy" id="1081613"/>
    <lineage>
        <taxon>Bacteria</taxon>
        <taxon>Bacillati</taxon>
        <taxon>Actinomycetota</taxon>
        <taxon>Actinomycetes</taxon>
        <taxon>Kitasatosporales</taxon>
        <taxon>Streptomycetaceae</taxon>
        <taxon>Streptomyces</taxon>
    </lineage>
</organism>
<dbReference type="SUPFAM" id="SSF47413">
    <property type="entry name" value="lambda repressor-like DNA-binding domains"/>
    <property type="match status" value="1"/>
</dbReference>
<dbReference type="EMBL" id="CP010519">
    <property type="protein sequence ID" value="AJE87391.1"/>
    <property type="molecule type" value="Genomic_DNA"/>
</dbReference>
<evidence type="ECO:0000256" key="1">
    <source>
        <dbReference type="SAM" id="MobiDB-lite"/>
    </source>
</evidence>
<evidence type="ECO:0000313" key="3">
    <source>
        <dbReference type="EMBL" id="AJE87391.1"/>
    </source>
</evidence>
<dbReference type="AlphaFoldDB" id="A0A0B5F982"/>
<accession>A0A0B5F982</accession>
<feature type="region of interest" description="Disordered" evidence="1">
    <location>
        <begin position="1"/>
        <end position="33"/>
    </location>
</feature>
<gene>
    <name evidence="3" type="ORF">SLNWT_7015</name>
</gene>
<feature type="compositionally biased region" description="Basic and acidic residues" evidence="1">
    <location>
        <begin position="19"/>
        <end position="33"/>
    </location>
</feature>
<evidence type="ECO:0000259" key="2">
    <source>
        <dbReference type="PROSITE" id="PS50943"/>
    </source>
</evidence>
<reference evidence="3 4" key="1">
    <citation type="submission" date="2015-01" db="EMBL/GenBank/DDBJ databases">
        <title>Enhanced salinomycin production by adjusting the supply of polyketide extender units in Streptomyce albus DSM 41398.</title>
        <authorList>
            <person name="Lu C."/>
        </authorList>
    </citation>
    <scope>NUCLEOTIDE SEQUENCE [LARGE SCALE GENOMIC DNA]</scope>
    <source>
        <strain evidence="4">ATCC 21838 / DSM 41398 / FERM P-419 / JCM 4703 / NBRC 107858</strain>
    </source>
</reference>
<feature type="compositionally biased region" description="Polar residues" evidence="1">
    <location>
        <begin position="1"/>
        <end position="12"/>
    </location>
</feature>
<dbReference type="GO" id="GO:0003677">
    <property type="term" value="F:DNA binding"/>
    <property type="evidence" value="ECO:0007669"/>
    <property type="project" value="InterPro"/>
</dbReference>